<dbReference type="AlphaFoldDB" id="A0A3A1VHC8"/>
<comment type="caution">
    <text evidence="1">The sequence shown here is derived from an EMBL/GenBank/DDBJ whole genome shotgun (WGS) entry which is preliminary data.</text>
</comment>
<reference evidence="1 2" key="1">
    <citation type="submission" date="2018-09" db="EMBL/GenBank/DDBJ databases">
        <title>Paenibacillus aracenensis nov. sp. isolated from a cave in southern Spain.</title>
        <authorList>
            <person name="Jurado V."/>
            <person name="Gutierrez-Patricio S."/>
            <person name="Gonzalez-Pimentel J.L."/>
            <person name="Miller A.Z."/>
            <person name="Laiz L."/>
            <person name="Saiz-Jimenez C."/>
        </authorList>
    </citation>
    <scope>NUCLEOTIDE SEQUENCE [LARGE SCALE GENOMIC DNA]</scope>
    <source>
        <strain evidence="1 2">DSM 22867</strain>
    </source>
</reference>
<dbReference type="Proteomes" id="UP000266482">
    <property type="component" value="Unassembled WGS sequence"/>
</dbReference>
<evidence type="ECO:0000313" key="2">
    <source>
        <dbReference type="Proteomes" id="UP000266482"/>
    </source>
</evidence>
<sequence>MRKAMVVRAGSALGSELMKRLEAQGTEVTAVFKPGKRTAQELFDAAEGADVIFYGTHLRYDDEPEKARRLTETVMEAARRSGAKVVRIDGIYQPPEEADPWADTSGSPPSVLRIQSPELYGASVKNTIIYYMLKKLAHGKKVTTLGSLDAPREYLYLPDAAGRIVELASWESAYGQTWNIRSGSEVSLRQLLQAAGEAIGVKPILEPIGGWKLRLLHRYDTRISGLLDRYELSTQTQHKDQMALMGTVPVTPYAIGAAETIRSMMARKE</sequence>
<dbReference type="SUPFAM" id="SSF51735">
    <property type="entry name" value="NAD(P)-binding Rossmann-fold domains"/>
    <property type="match status" value="1"/>
</dbReference>
<dbReference type="EMBL" id="QXQA01000001">
    <property type="protein sequence ID" value="RIX60338.1"/>
    <property type="molecule type" value="Genomic_DNA"/>
</dbReference>
<gene>
    <name evidence="1" type="ORF">D3P08_01870</name>
</gene>
<dbReference type="OrthoDB" id="2593598at2"/>
<accession>A0A3A1VHC8</accession>
<name>A0A3A1VHC8_9BACL</name>
<evidence type="ECO:0000313" key="1">
    <source>
        <dbReference type="EMBL" id="RIX60338.1"/>
    </source>
</evidence>
<organism evidence="1 2">
    <name type="scientific">Paenibacillus nanensis</name>
    <dbReference type="NCBI Taxonomy" id="393251"/>
    <lineage>
        <taxon>Bacteria</taxon>
        <taxon>Bacillati</taxon>
        <taxon>Bacillota</taxon>
        <taxon>Bacilli</taxon>
        <taxon>Bacillales</taxon>
        <taxon>Paenibacillaceae</taxon>
        <taxon>Paenibacillus</taxon>
    </lineage>
</organism>
<evidence type="ECO:0008006" key="3">
    <source>
        <dbReference type="Google" id="ProtNLM"/>
    </source>
</evidence>
<proteinExistence type="predicted"/>
<protein>
    <recommendedName>
        <fullName evidence="3">NAD-dependent epimerase/dehydratase family protein</fullName>
    </recommendedName>
</protein>
<keyword evidence="2" id="KW-1185">Reference proteome</keyword>
<dbReference type="Gene3D" id="3.40.50.720">
    <property type="entry name" value="NAD(P)-binding Rossmann-like Domain"/>
    <property type="match status" value="1"/>
</dbReference>
<dbReference type="InterPro" id="IPR036291">
    <property type="entry name" value="NAD(P)-bd_dom_sf"/>
</dbReference>
<dbReference type="RefSeq" id="WP_119597713.1">
    <property type="nucleotide sequence ID" value="NZ_QXQA01000001.1"/>
</dbReference>